<accession>A0A5C3ECP4</accession>
<reference evidence="3 4" key="1">
    <citation type="submission" date="2018-03" db="EMBL/GenBank/DDBJ databases">
        <authorList>
            <person name="Guldener U."/>
        </authorList>
    </citation>
    <scope>NUCLEOTIDE SEQUENCE [LARGE SCALE GENOMIC DNA]</scope>
    <source>
        <strain evidence="3 4">NBRC100155</strain>
    </source>
</reference>
<sequence>MRLPSSIFLTLLSATSVLSRPIPPPNELEEAIEGLLELQSARDWSGTQAPARLQAPARVQGAAVQQLHQAPDYRRDPSPRGSGLPGNRRAQAPDPLDVMYYQYHGSS</sequence>
<dbReference type="AlphaFoldDB" id="A0A5C3ECP4"/>
<protein>
    <submittedName>
        <fullName evidence="3">Uncharacterized protein</fullName>
    </submittedName>
</protein>
<name>A0A5C3ECP4_9BASI</name>
<keyword evidence="4" id="KW-1185">Reference proteome</keyword>
<feature type="signal peptide" evidence="2">
    <location>
        <begin position="1"/>
        <end position="19"/>
    </location>
</feature>
<evidence type="ECO:0000256" key="2">
    <source>
        <dbReference type="SAM" id="SignalP"/>
    </source>
</evidence>
<dbReference type="Proteomes" id="UP000324022">
    <property type="component" value="Unassembled WGS sequence"/>
</dbReference>
<proteinExistence type="predicted"/>
<evidence type="ECO:0000313" key="3">
    <source>
        <dbReference type="EMBL" id="SPO27366.1"/>
    </source>
</evidence>
<keyword evidence="2" id="KW-0732">Signal</keyword>
<gene>
    <name evidence="3" type="ORF">UTRI_10483</name>
</gene>
<evidence type="ECO:0000256" key="1">
    <source>
        <dbReference type="SAM" id="MobiDB-lite"/>
    </source>
</evidence>
<dbReference type="EMBL" id="OOIN01000017">
    <property type="protein sequence ID" value="SPO27366.1"/>
    <property type="molecule type" value="Genomic_DNA"/>
</dbReference>
<feature type="chain" id="PRO_5022955007" evidence="2">
    <location>
        <begin position="20"/>
        <end position="107"/>
    </location>
</feature>
<evidence type="ECO:0000313" key="4">
    <source>
        <dbReference type="Proteomes" id="UP000324022"/>
    </source>
</evidence>
<feature type="region of interest" description="Disordered" evidence="1">
    <location>
        <begin position="59"/>
        <end position="96"/>
    </location>
</feature>
<organism evidence="3 4">
    <name type="scientific">Ustilago trichophora</name>
    <dbReference type="NCBI Taxonomy" id="86804"/>
    <lineage>
        <taxon>Eukaryota</taxon>
        <taxon>Fungi</taxon>
        <taxon>Dikarya</taxon>
        <taxon>Basidiomycota</taxon>
        <taxon>Ustilaginomycotina</taxon>
        <taxon>Ustilaginomycetes</taxon>
        <taxon>Ustilaginales</taxon>
        <taxon>Ustilaginaceae</taxon>
        <taxon>Ustilago</taxon>
    </lineage>
</organism>